<evidence type="ECO:0000256" key="1">
    <source>
        <dbReference type="SAM" id="MobiDB-lite"/>
    </source>
</evidence>
<dbReference type="InterPro" id="IPR007621">
    <property type="entry name" value="TPM_dom"/>
</dbReference>
<sequence length="424" mass="47041">MDGIGYLIDSGAEARLNALIGNLEQETGAEIAVVTLSSIGEESPKDFAVRLFNYWQIGKKGKENGILVLHIADQRRVEIEIGYGNEGAIPDIIAKRILETHVIPNFKEGRFSLGLVLGVHSLIRCLKMPNLSLEKKLILPKMEEQFNDNSMEYYLSQSDRLVTLKPVPGIFERHLSSPFQSAKEYATYWYALGSSLLFLFIGSILAVLPIGKFAFYQSYLHIGRWIVWLATIFAVGFISYSEYYESESFWSILQILPFGFLLLKANGWILKRLRENPRSCGRCGNRMIKLNEKEDNAYLDAGEITEEKIKSLDYDIWYCKNCQHTQKEKYSGESPASGCPRCSYKTFREVSRTVISVATESHGGEEIVNSNCAHCKHQSSVRIYTTKLSPPSSSGSGSSSWSSSGSSGSWGGGSSGGGGAGSSY</sequence>
<feature type="transmembrane region" description="Helical" evidence="2">
    <location>
        <begin position="222"/>
        <end position="243"/>
    </location>
</feature>
<gene>
    <name evidence="4" type="ORF">LPTSP4_14240</name>
</gene>
<keyword evidence="2" id="KW-1133">Transmembrane helix</keyword>
<dbReference type="EMBL" id="BFBB01000003">
    <property type="protein sequence ID" value="GBF49904.1"/>
    <property type="molecule type" value="Genomic_DNA"/>
</dbReference>
<evidence type="ECO:0000259" key="3">
    <source>
        <dbReference type="Pfam" id="PF04536"/>
    </source>
</evidence>
<dbReference type="Gene3D" id="3.10.310.50">
    <property type="match status" value="1"/>
</dbReference>
<proteinExistence type="predicted"/>
<dbReference type="PANTHER" id="PTHR30373:SF2">
    <property type="entry name" value="UPF0603 PROTEIN YGCG"/>
    <property type="match status" value="1"/>
</dbReference>
<feature type="compositionally biased region" description="Low complexity" evidence="1">
    <location>
        <begin position="392"/>
        <end position="407"/>
    </location>
</feature>
<evidence type="ECO:0000313" key="5">
    <source>
        <dbReference type="Proteomes" id="UP000245133"/>
    </source>
</evidence>
<keyword evidence="2" id="KW-0812">Transmembrane</keyword>
<feature type="transmembrane region" description="Helical" evidence="2">
    <location>
        <begin position="249"/>
        <end position="269"/>
    </location>
</feature>
<dbReference type="PANTHER" id="PTHR30373">
    <property type="entry name" value="UPF0603 PROTEIN YGCG"/>
    <property type="match status" value="1"/>
</dbReference>
<dbReference type="AlphaFoldDB" id="A0A2P2DZ45"/>
<reference evidence="4 5" key="1">
    <citation type="submission" date="2018-02" db="EMBL/GenBank/DDBJ databases">
        <title>Novel Leptospira species isolated from soil and water in Japan.</title>
        <authorList>
            <person name="Nakao R."/>
            <person name="Masuzawa T."/>
        </authorList>
    </citation>
    <scope>NUCLEOTIDE SEQUENCE [LARGE SCALE GENOMIC DNA]</scope>
    <source>
        <strain evidence="4 5">YH101</strain>
    </source>
</reference>
<organism evidence="4 5">
    <name type="scientific">Leptospira ryugenii</name>
    <dbReference type="NCBI Taxonomy" id="1917863"/>
    <lineage>
        <taxon>Bacteria</taxon>
        <taxon>Pseudomonadati</taxon>
        <taxon>Spirochaetota</taxon>
        <taxon>Spirochaetia</taxon>
        <taxon>Leptospirales</taxon>
        <taxon>Leptospiraceae</taxon>
        <taxon>Leptospira</taxon>
    </lineage>
</organism>
<dbReference type="Pfam" id="PF04536">
    <property type="entry name" value="TPM_phosphatase"/>
    <property type="match status" value="1"/>
</dbReference>
<keyword evidence="2" id="KW-0472">Membrane</keyword>
<evidence type="ECO:0000313" key="4">
    <source>
        <dbReference type="EMBL" id="GBF49904.1"/>
    </source>
</evidence>
<accession>A0A2P2DZ45</accession>
<dbReference type="Proteomes" id="UP000245133">
    <property type="component" value="Unassembled WGS sequence"/>
</dbReference>
<keyword evidence="5" id="KW-1185">Reference proteome</keyword>
<feature type="region of interest" description="Disordered" evidence="1">
    <location>
        <begin position="386"/>
        <end position="424"/>
    </location>
</feature>
<feature type="compositionally biased region" description="Gly residues" evidence="1">
    <location>
        <begin position="408"/>
        <end position="424"/>
    </location>
</feature>
<evidence type="ECO:0000256" key="2">
    <source>
        <dbReference type="SAM" id="Phobius"/>
    </source>
</evidence>
<protein>
    <recommendedName>
        <fullName evidence="3">TPM domain-containing protein</fullName>
    </recommendedName>
</protein>
<name>A0A2P2DZ45_9LEPT</name>
<feature type="domain" description="TPM" evidence="3">
    <location>
        <begin position="8"/>
        <end position="124"/>
    </location>
</feature>
<comment type="caution">
    <text evidence="4">The sequence shown here is derived from an EMBL/GenBank/DDBJ whole genome shotgun (WGS) entry which is preliminary data.</text>
</comment>
<feature type="transmembrane region" description="Helical" evidence="2">
    <location>
        <begin position="188"/>
        <end position="210"/>
    </location>
</feature>